<dbReference type="Proteomes" id="UP001378592">
    <property type="component" value="Unassembled WGS sequence"/>
</dbReference>
<dbReference type="PRINTS" id="PR01995">
    <property type="entry name" value="UPF0595"/>
</dbReference>
<comment type="similarity">
    <text evidence="1">Belongs to the CDPF1 family.</text>
</comment>
<feature type="domain" description="Cysteine-rich DPF motif" evidence="3">
    <location>
        <begin position="14"/>
        <end position="106"/>
    </location>
</feature>
<evidence type="ECO:0000313" key="5">
    <source>
        <dbReference type="Proteomes" id="UP001378592"/>
    </source>
</evidence>
<name>A0AAN9Z031_9ORTH</name>
<organism evidence="4 5">
    <name type="scientific">Gryllus longicercus</name>
    <dbReference type="NCBI Taxonomy" id="2509291"/>
    <lineage>
        <taxon>Eukaryota</taxon>
        <taxon>Metazoa</taxon>
        <taxon>Ecdysozoa</taxon>
        <taxon>Arthropoda</taxon>
        <taxon>Hexapoda</taxon>
        <taxon>Insecta</taxon>
        <taxon>Pterygota</taxon>
        <taxon>Neoptera</taxon>
        <taxon>Polyneoptera</taxon>
        <taxon>Orthoptera</taxon>
        <taxon>Ensifera</taxon>
        <taxon>Gryllidea</taxon>
        <taxon>Grylloidea</taxon>
        <taxon>Gryllidae</taxon>
        <taxon>Gryllinae</taxon>
        <taxon>Gryllus</taxon>
    </lineage>
</organism>
<sequence length="113" mass="12945">MEPSTPSDDSGGTFTCYRCGLSEHYDFKGKKTPYSRWIDLNEDGYIMQDPFSTNRNDFLLLGSDCSVCEKTICQSPNCSVYYMKRFCLPCAQTCLNKFPSAVQARVRKHLEQK</sequence>
<evidence type="ECO:0000313" key="4">
    <source>
        <dbReference type="EMBL" id="KAK7862873.1"/>
    </source>
</evidence>
<dbReference type="InterPro" id="IPR018785">
    <property type="entry name" value="CDPF1_dom"/>
</dbReference>
<gene>
    <name evidence="4" type="ORF">R5R35_011586</name>
</gene>
<reference evidence="4 5" key="1">
    <citation type="submission" date="2024-03" db="EMBL/GenBank/DDBJ databases">
        <title>The genome assembly and annotation of the cricket Gryllus longicercus Weissman &amp; Gray.</title>
        <authorList>
            <person name="Szrajer S."/>
            <person name="Gray D."/>
            <person name="Ylla G."/>
        </authorList>
    </citation>
    <scope>NUCLEOTIDE SEQUENCE [LARGE SCALE GENOMIC DNA]</scope>
    <source>
        <strain evidence="4">DAG 2021-001</strain>
        <tissue evidence="4">Whole body minus gut</tissue>
    </source>
</reference>
<dbReference type="Pfam" id="PF10170">
    <property type="entry name" value="C6_DPF"/>
    <property type="match status" value="1"/>
</dbReference>
<dbReference type="PANTHER" id="PTHR31849:SF1">
    <property type="entry name" value="CYSTEINE-RICH DPF MOTIF DOMAIN-CONTAINING PROTEIN 1"/>
    <property type="match status" value="1"/>
</dbReference>
<keyword evidence="5" id="KW-1185">Reference proteome</keyword>
<protein>
    <recommendedName>
        <fullName evidence="2">Cysteine-rich DPF motif domain-containing protein 1</fullName>
    </recommendedName>
</protein>
<accession>A0AAN9Z031</accession>
<evidence type="ECO:0000259" key="3">
    <source>
        <dbReference type="Pfam" id="PF10170"/>
    </source>
</evidence>
<proteinExistence type="inferred from homology"/>
<dbReference type="AlphaFoldDB" id="A0AAN9Z031"/>
<evidence type="ECO:0000256" key="2">
    <source>
        <dbReference type="ARBA" id="ARBA00014801"/>
    </source>
</evidence>
<dbReference type="PANTHER" id="PTHR31849">
    <property type="entry name" value="CYSTEINE-RICH PDF MOTIF DOMAIN-CONTAINING PROTEIN 1"/>
    <property type="match status" value="1"/>
</dbReference>
<dbReference type="InterPro" id="IPR042426">
    <property type="entry name" value="CDPF1"/>
</dbReference>
<dbReference type="EMBL" id="JAZDUA010000252">
    <property type="protein sequence ID" value="KAK7862873.1"/>
    <property type="molecule type" value="Genomic_DNA"/>
</dbReference>
<evidence type="ECO:0000256" key="1">
    <source>
        <dbReference type="ARBA" id="ARBA00007917"/>
    </source>
</evidence>
<comment type="caution">
    <text evidence="4">The sequence shown here is derived from an EMBL/GenBank/DDBJ whole genome shotgun (WGS) entry which is preliminary data.</text>
</comment>